<reference evidence="14" key="2">
    <citation type="submission" date="2018-11" db="EMBL/GenBank/DDBJ databases">
        <title>Trombidioid mite genomics.</title>
        <authorList>
            <person name="Dong X."/>
        </authorList>
    </citation>
    <scope>NUCLEOTIDE SEQUENCE</scope>
    <source>
        <strain evidence="14">UoL-WK</strain>
    </source>
</reference>
<evidence type="ECO:0000256" key="4">
    <source>
        <dbReference type="ARBA" id="ARBA00022782"/>
    </source>
</evidence>
<keyword evidence="8" id="KW-0804">Transcription</keyword>
<dbReference type="PROSITE" id="PS50112">
    <property type="entry name" value="PAS"/>
    <property type="match status" value="2"/>
</dbReference>
<name>A0A3S3S461_9ACAR</name>
<keyword evidence="7" id="KW-0238">DNA-binding</keyword>
<feature type="non-terminal residue" evidence="14">
    <location>
        <position position="1"/>
    </location>
</feature>
<dbReference type="GO" id="GO:0007399">
    <property type="term" value="P:nervous system development"/>
    <property type="evidence" value="ECO:0007669"/>
    <property type="project" value="UniProtKB-KW"/>
</dbReference>
<dbReference type="GO" id="GO:0030154">
    <property type="term" value="P:cell differentiation"/>
    <property type="evidence" value="ECO:0007669"/>
    <property type="project" value="UniProtKB-KW"/>
</dbReference>
<dbReference type="InterPro" id="IPR013767">
    <property type="entry name" value="PAS_fold"/>
</dbReference>
<dbReference type="InterPro" id="IPR035965">
    <property type="entry name" value="PAS-like_dom_sf"/>
</dbReference>
<feature type="domain" description="PAS" evidence="11">
    <location>
        <begin position="297"/>
        <end position="352"/>
    </location>
</feature>
<evidence type="ECO:0000256" key="6">
    <source>
        <dbReference type="ARBA" id="ARBA00023015"/>
    </source>
</evidence>
<organism evidence="14 16">
    <name type="scientific">Dinothrombium tinctorium</name>
    <dbReference type="NCBI Taxonomy" id="1965070"/>
    <lineage>
        <taxon>Eukaryota</taxon>
        <taxon>Metazoa</taxon>
        <taxon>Ecdysozoa</taxon>
        <taxon>Arthropoda</taxon>
        <taxon>Chelicerata</taxon>
        <taxon>Arachnida</taxon>
        <taxon>Acari</taxon>
        <taxon>Acariformes</taxon>
        <taxon>Trombidiformes</taxon>
        <taxon>Prostigmata</taxon>
        <taxon>Anystina</taxon>
        <taxon>Parasitengona</taxon>
        <taxon>Trombidioidea</taxon>
        <taxon>Trombidiidae</taxon>
        <taxon>Dinothrombium</taxon>
    </lineage>
</organism>
<feature type="domain" description="BHLH" evidence="12">
    <location>
        <begin position="47"/>
        <end position="100"/>
    </location>
</feature>
<dbReference type="InterPro" id="IPR011598">
    <property type="entry name" value="bHLH_dom"/>
</dbReference>
<dbReference type="InterPro" id="IPR000014">
    <property type="entry name" value="PAS"/>
</dbReference>
<accession>A0A3S3S461</accession>
<dbReference type="NCBIfam" id="TIGR00229">
    <property type="entry name" value="sensory_box"/>
    <property type="match status" value="2"/>
</dbReference>
<dbReference type="InterPro" id="IPR013655">
    <property type="entry name" value="PAS_fold_3"/>
</dbReference>
<evidence type="ECO:0000259" key="11">
    <source>
        <dbReference type="PROSITE" id="PS50112"/>
    </source>
</evidence>
<reference evidence="14 16" key="1">
    <citation type="journal article" date="2018" name="Gigascience">
        <title>Genomes of trombidid mites reveal novel predicted allergens and laterally-transferred genes associated with secondary metabolism.</title>
        <authorList>
            <person name="Dong X."/>
            <person name="Chaisiri K."/>
            <person name="Xia D."/>
            <person name="Armstrong S.D."/>
            <person name="Fang Y."/>
            <person name="Donnelly M.J."/>
            <person name="Kadowaki T."/>
            <person name="McGarry J.W."/>
            <person name="Darby A.C."/>
            <person name="Makepeace B.L."/>
        </authorList>
    </citation>
    <scope>NUCLEOTIDE SEQUENCE [LARGE SCALE GENOMIC DNA]</scope>
    <source>
        <strain evidence="14">UoL-WK</strain>
    </source>
</reference>
<dbReference type="GO" id="GO:0046983">
    <property type="term" value="F:protein dimerization activity"/>
    <property type="evidence" value="ECO:0007669"/>
    <property type="project" value="InterPro"/>
</dbReference>
<evidence type="ECO:0000313" key="16">
    <source>
        <dbReference type="Proteomes" id="UP000285301"/>
    </source>
</evidence>
<dbReference type="SUPFAM" id="SSF55785">
    <property type="entry name" value="PYP-like sensor domain (PAS domain)"/>
    <property type="match status" value="2"/>
</dbReference>
<dbReference type="Pfam" id="PF08447">
    <property type="entry name" value="PAS_3"/>
    <property type="match status" value="1"/>
</dbReference>
<keyword evidence="5" id="KW-0524">Neurogenesis</keyword>
<keyword evidence="3" id="KW-0677">Repeat</keyword>
<evidence type="ECO:0000256" key="9">
    <source>
        <dbReference type="ARBA" id="ARBA00023242"/>
    </source>
</evidence>
<evidence type="ECO:0000313" key="13">
    <source>
        <dbReference type="EMBL" id="RWS09503.1"/>
    </source>
</evidence>
<dbReference type="InterPro" id="IPR001610">
    <property type="entry name" value="PAC"/>
</dbReference>
<dbReference type="PRINTS" id="PR00785">
    <property type="entry name" value="NCTRNSLOCATR"/>
</dbReference>
<dbReference type="InterPro" id="IPR036638">
    <property type="entry name" value="HLH_DNA-bd_sf"/>
</dbReference>
<dbReference type="PANTHER" id="PTHR23043:SF36">
    <property type="entry name" value="PROTEIN SINGLE-MINDED"/>
    <property type="match status" value="1"/>
</dbReference>
<feature type="domain" description="PAS" evidence="11">
    <location>
        <begin position="132"/>
        <end position="195"/>
    </location>
</feature>
<comment type="subcellular location">
    <subcellularLocation>
        <location evidence="1">Nucleus</location>
    </subcellularLocation>
</comment>
<dbReference type="EMBL" id="NCKU01002478">
    <property type="protein sequence ID" value="RWS09503.1"/>
    <property type="molecule type" value="Genomic_DNA"/>
</dbReference>
<dbReference type="GO" id="GO:0000977">
    <property type="term" value="F:RNA polymerase II transcription regulatory region sequence-specific DNA binding"/>
    <property type="evidence" value="ECO:0007669"/>
    <property type="project" value="TreeGrafter"/>
</dbReference>
<dbReference type="Proteomes" id="UP000285301">
    <property type="component" value="Unassembled WGS sequence"/>
</dbReference>
<evidence type="ECO:0000313" key="14">
    <source>
        <dbReference type="EMBL" id="RWS10121.1"/>
    </source>
</evidence>
<keyword evidence="2" id="KW-0217">Developmental protein</keyword>
<dbReference type="GO" id="GO:0005667">
    <property type="term" value="C:transcription regulator complex"/>
    <property type="evidence" value="ECO:0007669"/>
    <property type="project" value="InterPro"/>
</dbReference>
<dbReference type="EMBL" id="NCKU01000696">
    <property type="protein sequence ID" value="RWS14531.1"/>
    <property type="molecule type" value="Genomic_DNA"/>
</dbReference>
<dbReference type="InterPro" id="IPR001067">
    <property type="entry name" value="Nuc_translocat"/>
</dbReference>
<sequence>IFERTFIIKFEQKNYRFGKHELGPQSDGETRSDDCDLRSTARFTRLKMKEKSKNAARTRREKENAEFLELAKLLPLPAAITSQLDKASVIRLTTSYLKMRDVFPDGLGDGWGTRPPPPSPHESAIREIGSLLLQTLDGFVFVVACDGKVMYITETASTHLGLSQVELTGNSIYDYIYQEDHEEMARILNLSRDEEREIRQKLEFQQHNGHYFPSTCTIEFPRWFFLRMKCVLAKRNAGLTTAGFKVIHCSGYLKVRLYNVDNASYETAIQNMGLCAVGHSLPPSGITEIKMYSNMFMFRASQDLKLIFLDVRVSPLTGYDPQDLIEKTLYQYIHYNDHDGMRCCHQKLLNKGQVTTRYYRFLTKGGGWVWMQSYATLVHNTRSSRPHCIVSVNYVLSNVQSPELKLSLEQIDCGYSNREGSAYVSTKQSASPLIAEATSPASSEHAVLNQSPVTACSRKSRSVRSSRSNRKSPYVTANGSVGSNSSESMFPSPSAIDSINNAFANESAANGGFITSNIASFASKAITWPSTPRQPHYPSYMYENSYVRPPESEVYCAEDDQKFRLSVVGPPTQALLLNSSETNYPTNSMQPLCTPDSYTVNKFPTSAESHVIHLPENYEPGSSLANDDLQELRPASLIMTPLRAEGRAMSDVLIRNTYEETETVTAIMPMFRSEVQSASEMSSNSSCSSSPIICDRNAINGPIMTSSEAKSSTSVIRQFTESPSTSPTYSSCSVTSQAHMHNSRYFTLASTVANSATSDALNQTSDEHSGCVSGYTCNCRSGSNCNGTCVSPSVPVTESVAGYTSVIVDAQQYNFATSANSF</sequence>
<dbReference type="Pfam" id="PF23171">
    <property type="entry name" value="bHLH_HIF1A"/>
    <property type="match status" value="1"/>
</dbReference>
<evidence type="ECO:0000313" key="15">
    <source>
        <dbReference type="EMBL" id="RWS14531.1"/>
    </source>
</evidence>
<gene>
    <name evidence="13" type="ORF">B4U79_11297</name>
    <name evidence="15" type="ORF">B4U79_11686</name>
    <name evidence="14" type="ORF">B4U79_13120</name>
</gene>
<feature type="compositionally biased region" description="Basic residues" evidence="10">
    <location>
        <begin position="458"/>
        <end position="470"/>
    </location>
</feature>
<comment type="caution">
    <text evidence="14">The sequence shown here is derived from an EMBL/GenBank/DDBJ whole genome shotgun (WGS) entry which is preliminary data.</text>
</comment>
<keyword evidence="16" id="KW-1185">Reference proteome</keyword>
<dbReference type="SMART" id="SM00086">
    <property type="entry name" value="PAC"/>
    <property type="match status" value="1"/>
</dbReference>
<dbReference type="FunFam" id="3.30.450.20:FF:000047">
    <property type="entry name" value="SIM bHLH transcription factor 2"/>
    <property type="match status" value="1"/>
</dbReference>
<feature type="region of interest" description="Disordered" evidence="10">
    <location>
        <begin position="457"/>
        <end position="490"/>
    </location>
</feature>
<keyword evidence="4" id="KW-0221">Differentiation</keyword>
<protein>
    <submittedName>
        <fullName evidence="14">Single minded-like protein</fullName>
    </submittedName>
</protein>
<evidence type="ECO:0000256" key="7">
    <source>
        <dbReference type="ARBA" id="ARBA00023125"/>
    </source>
</evidence>
<evidence type="ECO:0000256" key="10">
    <source>
        <dbReference type="SAM" id="MobiDB-lite"/>
    </source>
</evidence>
<dbReference type="SMART" id="SM00091">
    <property type="entry name" value="PAS"/>
    <property type="match status" value="2"/>
</dbReference>
<dbReference type="GO" id="GO:0045944">
    <property type="term" value="P:positive regulation of transcription by RNA polymerase II"/>
    <property type="evidence" value="ECO:0007669"/>
    <property type="project" value="UniProtKB-ARBA"/>
</dbReference>
<evidence type="ECO:0000259" key="12">
    <source>
        <dbReference type="PROSITE" id="PS50888"/>
    </source>
</evidence>
<dbReference type="OrthoDB" id="6021714at2759"/>
<dbReference type="Gene3D" id="3.30.450.20">
    <property type="entry name" value="PAS domain"/>
    <property type="match status" value="2"/>
</dbReference>
<dbReference type="CDD" id="cd00130">
    <property type="entry name" value="PAS"/>
    <property type="match status" value="2"/>
</dbReference>
<keyword evidence="6" id="KW-0805">Transcription regulation</keyword>
<evidence type="ECO:0000256" key="2">
    <source>
        <dbReference type="ARBA" id="ARBA00022473"/>
    </source>
</evidence>
<dbReference type="EMBL" id="NCKU01002218">
    <property type="protein sequence ID" value="RWS10121.1"/>
    <property type="molecule type" value="Genomic_DNA"/>
</dbReference>
<dbReference type="CDD" id="cd19740">
    <property type="entry name" value="bHLH-PAS_dSIM_like"/>
    <property type="match status" value="1"/>
</dbReference>
<evidence type="ECO:0000256" key="3">
    <source>
        <dbReference type="ARBA" id="ARBA00022737"/>
    </source>
</evidence>
<evidence type="ECO:0000256" key="5">
    <source>
        <dbReference type="ARBA" id="ARBA00022902"/>
    </source>
</evidence>
<evidence type="ECO:0000256" key="8">
    <source>
        <dbReference type="ARBA" id="ARBA00023163"/>
    </source>
</evidence>
<dbReference type="STRING" id="1965070.A0A3S3S461"/>
<dbReference type="AlphaFoldDB" id="A0A3S3S461"/>
<dbReference type="SUPFAM" id="SSF47459">
    <property type="entry name" value="HLH, helix-loop-helix DNA-binding domain"/>
    <property type="match status" value="1"/>
</dbReference>
<dbReference type="GO" id="GO:0005634">
    <property type="term" value="C:nucleus"/>
    <property type="evidence" value="ECO:0007669"/>
    <property type="project" value="UniProtKB-SubCell"/>
</dbReference>
<dbReference type="GO" id="GO:0000981">
    <property type="term" value="F:DNA-binding transcription factor activity, RNA polymerase II-specific"/>
    <property type="evidence" value="ECO:0007669"/>
    <property type="project" value="TreeGrafter"/>
</dbReference>
<dbReference type="PANTHER" id="PTHR23043">
    <property type="entry name" value="HYPOXIA-INDUCIBLE FACTOR 1 ALPHA"/>
    <property type="match status" value="1"/>
</dbReference>
<keyword evidence="9" id="KW-0539">Nucleus</keyword>
<dbReference type="PROSITE" id="PS50888">
    <property type="entry name" value="BHLH"/>
    <property type="match status" value="1"/>
</dbReference>
<proteinExistence type="predicted"/>
<dbReference type="SMART" id="SM00353">
    <property type="entry name" value="HLH"/>
    <property type="match status" value="1"/>
</dbReference>
<evidence type="ECO:0000256" key="1">
    <source>
        <dbReference type="ARBA" id="ARBA00004123"/>
    </source>
</evidence>
<dbReference type="GO" id="GO:0005737">
    <property type="term" value="C:cytoplasm"/>
    <property type="evidence" value="ECO:0007669"/>
    <property type="project" value="InterPro"/>
</dbReference>
<dbReference type="Pfam" id="PF00989">
    <property type="entry name" value="PAS"/>
    <property type="match status" value="1"/>
</dbReference>
<dbReference type="Gene3D" id="4.10.280.10">
    <property type="entry name" value="Helix-loop-helix DNA-binding domain"/>
    <property type="match status" value="1"/>
</dbReference>
<dbReference type="FunFam" id="4.10.280.10:FF:000007">
    <property type="entry name" value="single-minded homolog 1 isoform X1"/>
    <property type="match status" value="1"/>
</dbReference>